<dbReference type="RefSeq" id="WP_049717996.1">
    <property type="nucleotide sequence ID" value="NZ_LFXA01000014.1"/>
</dbReference>
<keyword evidence="2" id="KW-1185">Reference proteome</keyword>
<accession>A0A0K9XB01</accession>
<protein>
    <submittedName>
        <fullName evidence="1">Uncharacterized protein</fullName>
    </submittedName>
</protein>
<dbReference type="Proteomes" id="UP000037288">
    <property type="component" value="Unassembled WGS sequence"/>
</dbReference>
<dbReference type="EMBL" id="LFXA01000014">
    <property type="protein sequence ID" value="KNB50595.1"/>
    <property type="molecule type" value="Genomic_DNA"/>
</dbReference>
<organism evidence="1 2">
    <name type="scientific">Streptomyces caatingaensis</name>
    <dbReference type="NCBI Taxonomy" id="1678637"/>
    <lineage>
        <taxon>Bacteria</taxon>
        <taxon>Bacillati</taxon>
        <taxon>Actinomycetota</taxon>
        <taxon>Actinomycetes</taxon>
        <taxon>Kitasatosporales</taxon>
        <taxon>Streptomycetaceae</taxon>
        <taxon>Streptomyces</taxon>
    </lineage>
</organism>
<comment type="caution">
    <text evidence="1">The sequence shown here is derived from an EMBL/GenBank/DDBJ whole genome shotgun (WGS) entry which is preliminary data.</text>
</comment>
<evidence type="ECO:0000313" key="2">
    <source>
        <dbReference type="Proteomes" id="UP000037288"/>
    </source>
</evidence>
<proteinExistence type="predicted"/>
<gene>
    <name evidence="1" type="ORF">AC230_21930</name>
</gene>
<evidence type="ECO:0000313" key="1">
    <source>
        <dbReference type="EMBL" id="KNB50595.1"/>
    </source>
</evidence>
<dbReference type="PATRIC" id="fig|1678637.3.peg.4700"/>
<name>A0A0K9XB01_9ACTN</name>
<dbReference type="AlphaFoldDB" id="A0A0K9XB01"/>
<reference evidence="2" key="1">
    <citation type="submission" date="2015-07" db="EMBL/GenBank/DDBJ databases">
        <title>Draft genome sequence of Streptomyces sp. CMAA 1322, a bacterium isolated from Caatinga biome, from dry forest semiarid of Brazil.</title>
        <authorList>
            <person name="Santos S.N."/>
            <person name="Gacesa R."/>
            <person name="Taketani R.G."/>
            <person name="Long P.F."/>
            <person name="Melo I.S."/>
        </authorList>
    </citation>
    <scope>NUCLEOTIDE SEQUENCE [LARGE SCALE GENOMIC DNA]</scope>
    <source>
        <strain evidence="2">CMAA 1322</strain>
    </source>
</reference>
<sequence length="63" mass="6660">MPPPRTGEHLPCPCEITLHPDGVWLVILALLLLLGHPPLAEFLAQVLGSALSPGRAPAVPPRI</sequence>